<keyword evidence="3 5" id="KW-0413">Isomerase</keyword>
<comment type="similarity">
    <text evidence="2 5">Belongs to the aldose epimerase family.</text>
</comment>
<sequence length="335" mass="36933">MKISQQVHNKSTWFTLTNDHNVSVVISDFGATVVAINTPDKKGNVANITLGFMHSHDYAKHHDYFGASVARVAGRLGNATWEGHQLDKNSDPNHIHGGDHPSISYSRWGLIKQIRTDTQVGVVLRYVSPAGENGYPGRLTISAMFVLDKTNKFTITYFGKTDVTSLFNPTTHIYFNLSGNAKRLIDNHKLDVQSDAVAKTDSNNVPTGELLSVTGTPYDFRKTTDLGKALEKLPNGLDTPFKLNQVASGQPQLKLFDPESGRRVAIHTDSNSMILFSTTGFEGDFLVDGNRKMTSQLGLAIEPQMLPDAPNHPDFGNIVITPDNPLIYQNTYTFN</sequence>
<dbReference type="OrthoDB" id="9779408at2"/>
<organism evidence="9 12">
    <name type="scientific">Pediococcus damnosus</name>
    <dbReference type="NCBI Taxonomy" id="51663"/>
    <lineage>
        <taxon>Bacteria</taxon>
        <taxon>Bacillati</taxon>
        <taxon>Bacillota</taxon>
        <taxon>Bacilli</taxon>
        <taxon>Lactobacillales</taxon>
        <taxon>Lactobacillaceae</taxon>
        <taxon>Pediococcus</taxon>
    </lineage>
</organism>
<proteinExistence type="inferred from homology"/>
<feature type="binding site" evidence="7">
    <location>
        <position position="238"/>
    </location>
    <ligand>
        <name>beta-D-galactose</name>
        <dbReference type="ChEBI" id="CHEBI:27667"/>
    </ligand>
</feature>
<name>A0A0R2HA06_9LACO</name>
<evidence type="ECO:0000256" key="7">
    <source>
        <dbReference type="PIRSR" id="PIRSR005096-2"/>
    </source>
</evidence>
<dbReference type="InterPro" id="IPR014718">
    <property type="entry name" value="GH-type_carb-bd"/>
</dbReference>
<evidence type="ECO:0000313" key="9">
    <source>
        <dbReference type="EMBL" id="AMV62751.1"/>
    </source>
</evidence>
<dbReference type="AlphaFoldDB" id="A0A0R2HA06"/>
<dbReference type="GO" id="GO:0033499">
    <property type="term" value="P:galactose catabolic process via UDP-galactose, Leloir pathway"/>
    <property type="evidence" value="ECO:0007669"/>
    <property type="project" value="TreeGrafter"/>
</dbReference>
<dbReference type="InterPro" id="IPR015443">
    <property type="entry name" value="Aldose_1-epimerase"/>
</dbReference>
<evidence type="ECO:0000256" key="1">
    <source>
        <dbReference type="ARBA" id="ARBA00005028"/>
    </source>
</evidence>
<dbReference type="GO" id="GO:0006006">
    <property type="term" value="P:glucose metabolic process"/>
    <property type="evidence" value="ECO:0007669"/>
    <property type="project" value="TreeGrafter"/>
</dbReference>
<evidence type="ECO:0000256" key="8">
    <source>
        <dbReference type="PIRSR" id="PIRSR005096-3"/>
    </source>
</evidence>
<dbReference type="CDD" id="cd09019">
    <property type="entry name" value="galactose_mutarotase_like"/>
    <property type="match status" value="1"/>
</dbReference>
<dbReference type="EC" id="5.1.3.21" evidence="5"/>
<evidence type="ECO:0000256" key="4">
    <source>
        <dbReference type="ARBA" id="ARBA00023277"/>
    </source>
</evidence>
<dbReference type="InterPro" id="IPR008183">
    <property type="entry name" value="Aldose_1/G6P_1-epimerase"/>
</dbReference>
<accession>A0A0R2HA06</accession>
<dbReference type="EMBL" id="CP012288">
    <property type="protein sequence ID" value="AMV67368.1"/>
    <property type="molecule type" value="Genomic_DNA"/>
</dbReference>
<keyword evidence="4 5" id="KW-0119">Carbohydrate metabolism</keyword>
<dbReference type="KEGG" id="pdm:ADU72_1439"/>
<feature type="active site" description="Proton acceptor" evidence="6">
    <location>
        <position position="302"/>
    </location>
</feature>
<gene>
    <name evidence="9" type="ORF">ADU70_1261</name>
    <name evidence="10" type="ORF">ADU72_1439</name>
</gene>
<dbReference type="InterPro" id="IPR047215">
    <property type="entry name" value="Galactose_mutarotase-like"/>
</dbReference>
<evidence type="ECO:0000256" key="3">
    <source>
        <dbReference type="ARBA" id="ARBA00023235"/>
    </source>
</evidence>
<dbReference type="Gene3D" id="2.70.98.10">
    <property type="match status" value="1"/>
</dbReference>
<dbReference type="PIRSF" id="PIRSF005096">
    <property type="entry name" value="GALM"/>
    <property type="match status" value="1"/>
</dbReference>
<dbReference type="GO" id="GO:0004034">
    <property type="term" value="F:aldose 1-epimerase activity"/>
    <property type="evidence" value="ECO:0007669"/>
    <property type="project" value="TreeGrafter"/>
</dbReference>
<evidence type="ECO:0000256" key="5">
    <source>
        <dbReference type="PIRNR" id="PIRNR005096"/>
    </source>
</evidence>
<evidence type="ECO:0000313" key="12">
    <source>
        <dbReference type="Proteomes" id="UP000076405"/>
    </source>
</evidence>
<dbReference type="GO" id="GO:0050558">
    <property type="term" value="F:maltose epimerase activity"/>
    <property type="evidence" value="ECO:0007669"/>
    <property type="project" value="UniProtKB-EC"/>
</dbReference>
<keyword evidence="11" id="KW-1185">Reference proteome</keyword>
<dbReference type="GeneID" id="57276696"/>
<evidence type="ECO:0000313" key="11">
    <source>
        <dbReference type="Proteomes" id="UP000076244"/>
    </source>
</evidence>
<comment type="catalytic activity">
    <reaction evidence="5">
        <text>alpha-maltose = beta-maltose</text>
        <dbReference type="Rhea" id="RHEA:21228"/>
        <dbReference type="ChEBI" id="CHEBI:18147"/>
        <dbReference type="ChEBI" id="CHEBI:18167"/>
        <dbReference type="EC" id="5.1.3.21"/>
    </reaction>
</comment>
<comment type="function">
    <text evidence="5">Catalyzes the interconversion of alpha and beta anomers of maltose.</text>
</comment>
<feature type="binding site" evidence="8">
    <location>
        <begin position="172"/>
        <end position="174"/>
    </location>
    <ligand>
        <name>beta-D-galactose</name>
        <dbReference type="ChEBI" id="CHEBI:27667"/>
    </ligand>
</feature>
<protein>
    <recommendedName>
        <fullName evidence="5">Maltose epimerase</fullName>
        <ecNumber evidence="5">5.1.3.21</ecNumber>
    </recommendedName>
</protein>
<dbReference type="GO" id="GO:0005737">
    <property type="term" value="C:cytoplasm"/>
    <property type="evidence" value="ECO:0007669"/>
    <property type="project" value="TreeGrafter"/>
</dbReference>
<dbReference type="Proteomes" id="UP000076405">
    <property type="component" value="Chromosome"/>
</dbReference>
<dbReference type="SUPFAM" id="SSF74650">
    <property type="entry name" value="Galactose mutarotase-like"/>
    <property type="match status" value="1"/>
</dbReference>
<dbReference type="RefSeq" id="WP_046871578.1">
    <property type="nucleotide sequence ID" value="NZ_BAAAXI010000141.1"/>
</dbReference>
<dbReference type="EMBL" id="CP012275">
    <property type="protein sequence ID" value="AMV62751.1"/>
    <property type="molecule type" value="Genomic_DNA"/>
</dbReference>
<dbReference type="Proteomes" id="UP000076244">
    <property type="component" value="Chromosome"/>
</dbReference>
<comment type="pathway">
    <text evidence="1 5">Carbohydrate metabolism; hexose metabolism.</text>
</comment>
<reference evidence="11 12" key="1">
    <citation type="journal article" date="2016" name="PLoS ONE">
        <title>The Identification of Novel Diagnostic Marker Genes for the Detection of Beer Spoiling Pediococcus damnosus Strains Using the BlAst Diagnostic Gene findEr.</title>
        <authorList>
            <person name="Behr J."/>
            <person name="Geissler A.J."/>
            <person name="Schmid J."/>
            <person name="Zehe A."/>
            <person name="Vogel R.F."/>
        </authorList>
    </citation>
    <scope>NUCLEOTIDE SEQUENCE [LARGE SCALE GENOMIC DNA]</scope>
    <source>
        <strain evidence="9 12">TMW 2.1533</strain>
        <strain evidence="10 11">TMW 2.1535</strain>
    </source>
</reference>
<evidence type="ECO:0000256" key="2">
    <source>
        <dbReference type="ARBA" id="ARBA00006206"/>
    </source>
</evidence>
<dbReference type="InterPro" id="IPR011013">
    <property type="entry name" value="Gal_mutarotase_sf_dom"/>
</dbReference>
<dbReference type="GO" id="GO:0030246">
    <property type="term" value="F:carbohydrate binding"/>
    <property type="evidence" value="ECO:0007669"/>
    <property type="project" value="InterPro"/>
</dbReference>
<evidence type="ECO:0000256" key="6">
    <source>
        <dbReference type="PIRSR" id="PIRSR005096-1"/>
    </source>
</evidence>
<dbReference type="Pfam" id="PF01263">
    <property type="entry name" value="Aldose_epim"/>
    <property type="match status" value="1"/>
</dbReference>
<evidence type="ECO:0000313" key="10">
    <source>
        <dbReference type="EMBL" id="AMV67368.1"/>
    </source>
</evidence>
<dbReference type="PANTHER" id="PTHR10091:SF0">
    <property type="entry name" value="GALACTOSE MUTAROTASE"/>
    <property type="match status" value="1"/>
</dbReference>
<dbReference type="PANTHER" id="PTHR10091">
    <property type="entry name" value="ALDOSE-1-EPIMERASE"/>
    <property type="match status" value="1"/>
</dbReference>
<feature type="active site" description="Proton donor" evidence="6">
    <location>
        <position position="172"/>
    </location>
</feature>